<feature type="repeat" description="ANK" evidence="3">
    <location>
        <begin position="394"/>
        <end position="426"/>
    </location>
</feature>
<evidence type="ECO:0000256" key="1">
    <source>
        <dbReference type="ARBA" id="ARBA00022737"/>
    </source>
</evidence>
<dbReference type="InterPro" id="IPR002110">
    <property type="entry name" value="Ankyrin_rpt"/>
</dbReference>
<dbReference type="PhylomeDB" id="A0A0G4H9Z1"/>
<feature type="chain" id="PRO_5005191600" description="Ion transport domain-containing protein" evidence="5">
    <location>
        <begin position="20"/>
        <end position="838"/>
    </location>
</feature>
<sequence length="838" mass="92535">MRSKLEVLILLWFLPCLEGGAVSFAYLLPDSALTRDLGSSIPRTLQRESTEVRDKSFQQAARDGNSTALDILLQDGADVHASISHSDLQPHVGWYNLPETTVLMLAAQQGHVEAVETLLRWNASATATAFGNWQPLHFAAQAPRDRAAAVGRVLLGHVPSPVRKRELLSARADSPEIGIFAETALHMAVRRGLADFCILLLEAEERLRLSETQQHQRSRWSRARPFPLKLGILREVEGAHEETFGFQEEVEDAIRFSLNATDVFGNTPLHVASAAGRTDIAALLLRDGAPVNVPRKDGATPLVLALRSGVRDLVESLDIHNAPGLTGELLESDLPLSSLKKLAGDEVQPRSAWPGLLELDSHAELDDALVRVLKVFEERMNITGRRIVGEKGRSGLTALQSAAMRGLNRTVTELLDLNADPQEADRDHECTEANRTSVPPLLLALSRATGADRKKYETTEMSTLRRANPYAILGDRCVLGCGGKAVSNRTALHCAASLDLPDLTHALLARFSRGDCSKCRVEDAWDQHPFAQEGVNSRDANGMTPLMLAAQQESSAVVGVLLECQRVAQFANTMDNQNMTALNHTQTAPTQTLLKALLEKEPLKDGDENLKTWDECVYLKNQCSQGQTCKDPSPGFFNRGGFCMDDTFCFPIENLWVTVVQFVVLAILVLVSAILLIAIPEFNSRWKGWNMQPAPVIGAVLQLNNLWTDVFFVWTVSRDHGRAYRTGFIVILSLWGAHFFLFMLVNVFVLVRFLLKTVTVDGQRWVEGMMAKRRTFGGFIFLCLAGVFSTRFFTFVSSNLFGLHDFSLRLRSKAVVGSDEKEKGNRGDRDHREGGCTG</sequence>
<evidence type="ECO:0000256" key="2">
    <source>
        <dbReference type="ARBA" id="ARBA00023043"/>
    </source>
</evidence>
<keyword evidence="5" id="KW-0732">Signal</keyword>
<dbReference type="InterPro" id="IPR036770">
    <property type="entry name" value="Ankyrin_rpt-contain_sf"/>
</dbReference>
<keyword evidence="4" id="KW-1133">Transmembrane helix</keyword>
<evidence type="ECO:0000256" key="3">
    <source>
        <dbReference type="PROSITE-ProRule" id="PRU00023"/>
    </source>
</evidence>
<dbReference type="PANTHER" id="PTHR24161">
    <property type="entry name" value="ANK_REP_REGION DOMAIN-CONTAINING PROTEIN-RELATED"/>
    <property type="match status" value="1"/>
</dbReference>
<name>A0A0G4H9Z1_9ALVE</name>
<keyword evidence="1" id="KW-0677">Repeat</keyword>
<accession>A0A0G4H9Z1</accession>
<dbReference type="SMART" id="SM00248">
    <property type="entry name" value="ANK"/>
    <property type="match status" value="8"/>
</dbReference>
<feature type="signal peptide" evidence="5">
    <location>
        <begin position="1"/>
        <end position="19"/>
    </location>
</feature>
<evidence type="ECO:0008006" key="7">
    <source>
        <dbReference type="Google" id="ProtNLM"/>
    </source>
</evidence>
<feature type="transmembrane region" description="Helical" evidence="4">
    <location>
        <begin position="728"/>
        <end position="755"/>
    </location>
</feature>
<evidence type="ECO:0000256" key="4">
    <source>
        <dbReference type="SAM" id="Phobius"/>
    </source>
</evidence>
<feature type="repeat" description="ANK" evidence="3">
    <location>
        <begin position="264"/>
        <end position="296"/>
    </location>
</feature>
<dbReference type="PANTHER" id="PTHR24161:SF85">
    <property type="entry name" value="PALMITOYLTRANSFERASE HIP14"/>
    <property type="match status" value="1"/>
</dbReference>
<keyword evidence="4" id="KW-0472">Membrane</keyword>
<organism evidence="6">
    <name type="scientific">Chromera velia CCMP2878</name>
    <dbReference type="NCBI Taxonomy" id="1169474"/>
    <lineage>
        <taxon>Eukaryota</taxon>
        <taxon>Sar</taxon>
        <taxon>Alveolata</taxon>
        <taxon>Colpodellida</taxon>
        <taxon>Chromeraceae</taxon>
        <taxon>Chromera</taxon>
    </lineage>
</organism>
<dbReference type="Gene3D" id="1.25.40.20">
    <property type="entry name" value="Ankyrin repeat-containing domain"/>
    <property type="match status" value="3"/>
</dbReference>
<proteinExistence type="predicted"/>
<evidence type="ECO:0000256" key="5">
    <source>
        <dbReference type="SAM" id="SignalP"/>
    </source>
</evidence>
<dbReference type="Pfam" id="PF12796">
    <property type="entry name" value="Ank_2"/>
    <property type="match status" value="2"/>
</dbReference>
<feature type="transmembrane region" description="Helical" evidence="4">
    <location>
        <begin position="694"/>
        <end position="716"/>
    </location>
</feature>
<dbReference type="VEuPathDB" id="CryptoDB:Cvel_25566"/>
<dbReference type="PROSITE" id="PS50088">
    <property type="entry name" value="ANK_REPEAT"/>
    <property type="match status" value="2"/>
</dbReference>
<feature type="transmembrane region" description="Helical" evidence="4">
    <location>
        <begin position="776"/>
        <end position="796"/>
    </location>
</feature>
<keyword evidence="2 3" id="KW-0040">ANK repeat</keyword>
<reference evidence="6" key="1">
    <citation type="submission" date="2014-11" db="EMBL/GenBank/DDBJ databases">
        <authorList>
            <person name="Otto D Thomas"/>
            <person name="Naeem Raeece"/>
        </authorList>
    </citation>
    <scope>NUCLEOTIDE SEQUENCE</scope>
</reference>
<feature type="transmembrane region" description="Helical" evidence="4">
    <location>
        <begin position="655"/>
        <end position="682"/>
    </location>
</feature>
<gene>
    <name evidence="6" type="ORF">Cvel_25566</name>
</gene>
<dbReference type="EMBL" id="CDMZ01002110">
    <property type="protein sequence ID" value="CEM40819.1"/>
    <property type="molecule type" value="Genomic_DNA"/>
</dbReference>
<protein>
    <recommendedName>
        <fullName evidence="7">Ion transport domain-containing protein</fullName>
    </recommendedName>
</protein>
<keyword evidence="4" id="KW-0812">Transmembrane</keyword>
<dbReference type="AlphaFoldDB" id="A0A0G4H9Z1"/>
<dbReference type="PROSITE" id="PS50297">
    <property type="entry name" value="ANK_REP_REGION"/>
    <property type="match status" value="1"/>
</dbReference>
<dbReference type="SUPFAM" id="SSF48403">
    <property type="entry name" value="Ankyrin repeat"/>
    <property type="match status" value="1"/>
</dbReference>
<evidence type="ECO:0000313" key="6">
    <source>
        <dbReference type="EMBL" id="CEM40819.1"/>
    </source>
</evidence>